<dbReference type="Gene3D" id="3.40.190.10">
    <property type="entry name" value="Periplasmic binding protein-like II"/>
    <property type="match status" value="1"/>
</dbReference>
<dbReference type="Proteomes" id="UP000502248">
    <property type="component" value="Chromosome"/>
</dbReference>
<evidence type="ECO:0000256" key="1">
    <source>
        <dbReference type="ARBA" id="ARBA00004196"/>
    </source>
</evidence>
<evidence type="ECO:0000313" key="6">
    <source>
        <dbReference type="Proteomes" id="UP000502248"/>
    </source>
</evidence>
<keyword evidence="6" id="KW-1185">Reference proteome</keyword>
<sequence>MNKPKRNLKKAILSSLCFTLILTGIIGCSSNNTSSPKNANEPSETNATSAPKEKVKLEFYYGLGGKLGETMDKIIKDFNSGNERYEVVPIVQGDYGETLQALQASLAANKPPALAINGYPEFMKLANSEVLLPLEEYIDQPEYNKDDVLLLEQGKYKDATLGVPAYVSTQMMYYRKDIFEKYNIDYDSLESFEQLAEAAKLIKEKEGISGWSIMWYGEHMIDYARSTGGDIVSEDGKTVTIDSDEWIYAWDNIRKWIHEDKIMDTVYGGNGWEWWYKTIDNVMNGKSAGYTGSSGDGGDLDFSKMATGMQKGFNGSKPRPVAVSVMFNLFKSSPKEQQQGAWEFVKFFSEANQTASWSVETGYIPIRNSAVETEIYKNKLKENPYFSIPLEQAKTNGIPPFVDPTGGKIYAEIDLAKDKVLIENVPAAEALKEAKKKAQAELDKVLKK</sequence>
<dbReference type="InterPro" id="IPR006059">
    <property type="entry name" value="SBP"/>
</dbReference>
<dbReference type="SUPFAM" id="SSF53850">
    <property type="entry name" value="Periplasmic binding protein-like II"/>
    <property type="match status" value="1"/>
</dbReference>
<protein>
    <submittedName>
        <fullName evidence="5">ABC transporter substrate-binding protein</fullName>
    </submittedName>
</protein>
<keyword evidence="4" id="KW-0732">Signal</keyword>
<comment type="similarity">
    <text evidence="2">Belongs to the bacterial solute-binding protein 1 family.</text>
</comment>
<dbReference type="PANTHER" id="PTHR43649">
    <property type="entry name" value="ARABINOSE-BINDING PROTEIN-RELATED"/>
    <property type="match status" value="1"/>
</dbReference>
<keyword evidence="3" id="KW-0813">Transport</keyword>
<evidence type="ECO:0000256" key="3">
    <source>
        <dbReference type="ARBA" id="ARBA00022448"/>
    </source>
</evidence>
<dbReference type="RefSeq" id="WP_169281891.1">
    <property type="nucleotide sequence ID" value="NZ_CP051680.1"/>
</dbReference>
<proteinExistence type="inferred from homology"/>
<dbReference type="GO" id="GO:0030313">
    <property type="term" value="C:cell envelope"/>
    <property type="evidence" value="ECO:0007669"/>
    <property type="project" value="UniProtKB-SubCell"/>
</dbReference>
<organism evidence="5 6">
    <name type="scientific">Cohnella herbarum</name>
    <dbReference type="NCBI Taxonomy" id="2728023"/>
    <lineage>
        <taxon>Bacteria</taxon>
        <taxon>Bacillati</taxon>
        <taxon>Bacillota</taxon>
        <taxon>Bacilli</taxon>
        <taxon>Bacillales</taxon>
        <taxon>Paenibacillaceae</taxon>
        <taxon>Cohnella</taxon>
    </lineage>
</organism>
<dbReference type="PANTHER" id="PTHR43649:SF31">
    <property type="entry name" value="SN-GLYCEROL-3-PHOSPHATE-BINDING PERIPLASMIC PROTEIN UGPB"/>
    <property type="match status" value="1"/>
</dbReference>
<dbReference type="KEGG" id="cheb:HH215_22225"/>
<name>A0A7Z2VLR0_9BACL</name>
<gene>
    <name evidence="5" type="ORF">HH215_22225</name>
</gene>
<accession>A0A7Z2VLR0</accession>
<dbReference type="CDD" id="cd14748">
    <property type="entry name" value="PBP2_UgpB"/>
    <property type="match status" value="1"/>
</dbReference>
<reference evidence="5 6" key="1">
    <citation type="submission" date="2020-04" db="EMBL/GenBank/DDBJ databases">
        <title>Genome sequencing of novel species.</title>
        <authorList>
            <person name="Heo J."/>
            <person name="Kim S.-J."/>
            <person name="Kim J.-S."/>
            <person name="Hong S.-B."/>
            <person name="Kwon S.-W."/>
        </authorList>
    </citation>
    <scope>NUCLEOTIDE SEQUENCE [LARGE SCALE GENOMIC DNA]</scope>
    <source>
        <strain evidence="5 6">MFER-1</strain>
    </source>
</reference>
<evidence type="ECO:0000256" key="2">
    <source>
        <dbReference type="ARBA" id="ARBA00008520"/>
    </source>
</evidence>
<dbReference type="PROSITE" id="PS51257">
    <property type="entry name" value="PROKAR_LIPOPROTEIN"/>
    <property type="match status" value="1"/>
</dbReference>
<dbReference type="EMBL" id="CP051680">
    <property type="protein sequence ID" value="QJD85631.1"/>
    <property type="molecule type" value="Genomic_DNA"/>
</dbReference>
<dbReference type="Pfam" id="PF13416">
    <property type="entry name" value="SBP_bac_8"/>
    <property type="match status" value="1"/>
</dbReference>
<dbReference type="AlphaFoldDB" id="A0A7Z2VLR0"/>
<evidence type="ECO:0000256" key="4">
    <source>
        <dbReference type="ARBA" id="ARBA00022729"/>
    </source>
</evidence>
<evidence type="ECO:0000313" key="5">
    <source>
        <dbReference type="EMBL" id="QJD85631.1"/>
    </source>
</evidence>
<comment type="subcellular location">
    <subcellularLocation>
        <location evidence="1">Cell envelope</location>
    </subcellularLocation>
</comment>
<dbReference type="InterPro" id="IPR050490">
    <property type="entry name" value="Bact_solute-bd_prot1"/>
</dbReference>